<comment type="caution">
    <text evidence="4">The sequence shown here is derived from an EMBL/GenBank/DDBJ whole genome shotgun (WGS) entry which is preliminary data.</text>
</comment>
<feature type="domain" description="AraC-type arabinose-binding/dimerisation" evidence="3">
    <location>
        <begin position="19"/>
        <end position="70"/>
    </location>
</feature>
<evidence type="ECO:0000313" key="5">
    <source>
        <dbReference type="Proteomes" id="UP001595997"/>
    </source>
</evidence>
<gene>
    <name evidence="4" type="ORF">ACFPA8_27400</name>
</gene>
<accession>A0ABV9AHG8</accession>
<dbReference type="InterPro" id="IPR003313">
    <property type="entry name" value="AraC-bd"/>
</dbReference>
<dbReference type="Pfam" id="PF02311">
    <property type="entry name" value="AraC_binding"/>
    <property type="match status" value="1"/>
</dbReference>
<reference evidence="5" key="1">
    <citation type="journal article" date="2019" name="Int. J. Syst. Evol. Microbiol.">
        <title>The Global Catalogue of Microorganisms (GCM) 10K type strain sequencing project: providing services to taxonomists for standard genome sequencing and annotation.</title>
        <authorList>
            <consortium name="The Broad Institute Genomics Platform"/>
            <consortium name="The Broad Institute Genome Sequencing Center for Infectious Disease"/>
            <person name="Wu L."/>
            <person name="Ma J."/>
        </authorList>
    </citation>
    <scope>NUCLEOTIDE SEQUENCE [LARGE SCALE GENOMIC DNA]</scope>
    <source>
        <strain evidence="5">CGMCC 4.7357</strain>
    </source>
</reference>
<evidence type="ECO:0000256" key="2">
    <source>
        <dbReference type="SAM" id="MobiDB-lite"/>
    </source>
</evidence>
<proteinExistence type="predicted"/>
<evidence type="ECO:0000313" key="4">
    <source>
        <dbReference type="EMBL" id="MFC4497863.1"/>
    </source>
</evidence>
<dbReference type="SUPFAM" id="SSF51215">
    <property type="entry name" value="Regulatory protein AraC"/>
    <property type="match status" value="1"/>
</dbReference>
<feature type="compositionally biased region" description="Basic and acidic residues" evidence="2">
    <location>
        <begin position="89"/>
        <end position="102"/>
    </location>
</feature>
<feature type="region of interest" description="Disordered" evidence="2">
    <location>
        <begin position="78"/>
        <end position="124"/>
    </location>
</feature>
<dbReference type="InterPro" id="IPR037923">
    <property type="entry name" value="HTH-like"/>
</dbReference>
<dbReference type="RefSeq" id="WP_386452860.1">
    <property type="nucleotide sequence ID" value="NZ_JBHSFH010000018.1"/>
</dbReference>
<keyword evidence="5" id="KW-1185">Reference proteome</keyword>
<protein>
    <submittedName>
        <fullName evidence="4">AraC family ligand binding domain-containing protein</fullName>
    </submittedName>
</protein>
<keyword evidence="1" id="KW-0238">DNA-binding</keyword>
<dbReference type="Proteomes" id="UP001595997">
    <property type="component" value="Unassembled WGS sequence"/>
</dbReference>
<organism evidence="4 5">
    <name type="scientific">Streptomyces ovatisporus</name>
    <dbReference type="NCBI Taxonomy" id="1128682"/>
    <lineage>
        <taxon>Bacteria</taxon>
        <taxon>Bacillati</taxon>
        <taxon>Actinomycetota</taxon>
        <taxon>Actinomycetes</taxon>
        <taxon>Kitasatosporales</taxon>
        <taxon>Streptomycetaceae</taxon>
        <taxon>Streptomyces</taxon>
    </lineage>
</organism>
<name>A0ABV9AHG8_9ACTN</name>
<dbReference type="EMBL" id="JBHSFH010000018">
    <property type="protein sequence ID" value="MFC4497863.1"/>
    <property type="molecule type" value="Genomic_DNA"/>
</dbReference>
<evidence type="ECO:0000259" key="3">
    <source>
        <dbReference type="Pfam" id="PF02311"/>
    </source>
</evidence>
<evidence type="ECO:0000256" key="1">
    <source>
        <dbReference type="ARBA" id="ARBA00023125"/>
    </source>
</evidence>
<sequence>MGAVETGESARHWRHPALPEVDLLRVRYLRRTFARHTHGACTIGAVSEGVEVFVHRGAQHRAGPGGLVLVTAAYGPWAEDGRAPTSAEEDSRGPTRTADEGRAAGPELDTGEHAVDGLLAADGGPLRRGLRRLLRP</sequence>